<organism evidence="2 3">
    <name type="scientific">Streptacidiphilus fuscans</name>
    <dbReference type="NCBI Taxonomy" id="2789292"/>
    <lineage>
        <taxon>Bacteria</taxon>
        <taxon>Bacillati</taxon>
        <taxon>Actinomycetota</taxon>
        <taxon>Actinomycetes</taxon>
        <taxon>Kitasatosporales</taxon>
        <taxon>Streptomycetaceae</taxon>
        <taxon>Streptacidiphilus</taxon>
    </lineage>
</organism>
<gene>
    <name evidence="2" type="ORF">I2501_28040</name>
</gene>
<dbReference type="EMBL" id="JADPRT010000013">
    <property type="protein sequence ID" value="MBF9071881.1"/>
    <property type="molecule type" value="Genomic_DNA"/>
</dbReference>
<comment type="caution">
    <text evidence="2">The sequence shown here is derived from an EMBL/GenBank/DDBJ whole genome shotgun (WGS) entry which is preliminary data.</text>
</comment>
<proteinExistence type="predicted"/>
<evidence type="ECO:0000313" key="3">
    <source>
        <dbReference type="Proteomes" id="UP000657385"/>
    </source>
</evidence>
<protein>
    <submittedName>
        <fullName evidence="2">Uncharacterized protein</fullName>
    </submittedName>
</protein>
<feature type="region of interest" description="Disordered" evidence="1">
    <location>
        <begin position="21"/>
        <end position="50"/>
    </location>
</feature>
<evidence type="ECO:0000256" key="1">
    <source>
        <dbReference type="SAM" id="MobiDB-lite"/>
    </source>
</evidence>
<dbReference type="RefSeq" id="WP_196197036.1">
    <property type="nucleotide sequence ID" value="NZ_JADPRT010000013.1"/>
</dbReference>
<keyword evidence="3" id="KW-1185">Reference proteome</keyword>
<dbReference type="AlphaFoldDB" id="A0A931BA78"/>
<name>A0A931BA78_9ACTN</name>
<evidence type="ECO:0000313" key="2">
    <source>
        <dbReference type="EMBL" id="MBF9071881.1"/>
    </source>
</evidence>
<sequence>MAQHDDLLIGVENLVTVQDRFTADAAESDPTGTSAGDDGDNRDGLNLPQE</sequence>
<dbReference type="Proteomes" id="UP000657385">
    <property type="component" value="Unassembled WGS sequence"/>
</dbReference>
<reference evidence="2" key="1">
    <citation type="submission" date="2020-11" db="EMBL/GenBank/DDBJ databases">
        <title>Isolation and identification of active actinomycetes.</title>
        <authorList>
            <person name="Yu B."/>
        </authorList>
    </citation>
    <scope>NUCLEOTIDE SEQUENCE</scope>
    <source>
        <strain evidence="2">NEAU-YB345</strain>
    </source>
</reference>
<accession>A0A931BA78</accession>